<dbReference type="AlphaFoldDB" id="A0A0B5FIP0"/>
<dbReference type="OrthoDB" id="9804721at2"/>
<dbReference type="EMBL" id="CABPSX010000012">
    <property type="protein sequence ID" value="VVG73619.1"/>
    <property type="molecule type" value="Genomic_DNA"/>
</dbReference>
<gene>
    <name evidence="3" type="ORF">EJE83_01530</name>
    <name evidence="4" type="ORF">PAP18089_04628</name>
</gene>
<dbReference type="KEGG" id="papi:SG18_20145"/>
<sequence length="280" mass="30642">MTYRTLLVHVDNSRQCHARLEFAVDFARRLPAHLTGIYLPFHPPGFPDVTRSAGAGLPPPPAPESDTERLARAEQMFRDICRRQAVSHEWLTPLYDESSEMRTHARYADLVIVGQQDRNDAETSPAVGFVESTVLGGGRPVLILPYAGKLPQAFNNVLLAWDGGREAARAAADAMPLLTAAKTVHVMHVGRGNHPDDLGPIPGLDIGMFFARHGINVEVTPERGTKDVSVAETLLSRAADMNIDLIVMGGYGHSRMQEWVLGGVTRTLLETMTVPVLMSH</sequence>
<keyword evidence="5" id="KW-1185">Reference proteome</keyword>
<protein>
    <submittedName>
        <fullName evidence="4">Universal stress protein</fullName>
    </submittedName>
</protein>
<dbReference type="CDD" id="cd00293">
    <property type="entry name" value="USP-like"/>
    <property type="match status" value="1"/>
</dbReference>
<evidence type="ECO:0000259" key="2">
    <source>
        <dbReference type="Pfam" id="PF00582"/>
    </source>
</evidence>
<organism evidence="4 6">
    <name type="scientific">Pandoraea apista</name>
    <dbReference type="NCBI Taxonomy" id="93218"/>
    <lineage>
        <taxon>Bacteria</taxon>
        <taxon>Pseudomonadati</taxon>
        <taxon>Pseudomonadota</taxon>
        <taxon>Betaproteobacteria</taxon>
        <taxon>Burkholderiales</taxon>
        <taxon>Burkholderiaceae</taxon>
        <taxon>Pandoraea</taxon>
    </lineage>
</organism>
<dbReference type="InterPro" id="IPR006016">
    <property type="entry name" value="UspA"/>
</dbReference>
<evidence type="ECO:0000256" key="1">
    <source>
        <dbReference type="ARBA" id="ARBA00008791"/>
    </source>
</evidence>
<dbReference type="Proteomes" id="UP000364291">
    <property type="component" value="Unassembled WGS sequence"/>
</dbReference>
<reference evidence="3 5" key="1">
    <citation type="submission" date="2018-12" db="EMBL/GenBank/DDBJ databases">
        <title>Whole genome sequence of a Pandoraea apista isolate from a patient with cystic fibrosis.</title>
        <authorList>
            <person name="Kenna D.T."/>
            <person name="Turton J.F."/>
        </authorList>
    </citation>
    <scope>NUCLEOTIDE SEQUENCE [LARGE SCALE GENOMIC DNA]</scope>
    <source>
        <strain evidence="3 5">Pa13324</strain>
    </source>
</reference>
<dbReference type="PANTHER" id="PTHR46268:SF15">
    <property type="entry name" value="UNIVERSAL STRESS PROTEIN HP_0031"/>
    <property type="match status" value="1"/>
</dbReference>
<comment type="similarity">
    <text evidence="1">Belongs to the universal stress protein A family.</text>
</comment>
<dbReference type="Proteomes" id="UP000270216">
    <property type="component" value="Unassembled WGS sequence"/>
</dbReference>
<accession>A0A0B5FIP0</accession>
<evidence type="ECO:0000313" key="3">
    <source>
        <dbReference type="EMBL" id="RSK86301.1"/>
    </source>
</evidence>
<dbReference type="InterPro" id="IPR006015">
    <property type="entry name" value="Universal_stress_UspA"/>
</dbReference>
<evidence type="ECO:0000313" key="6">
    <source>
        <dbReference type="Proteomes" id="UP000364291"/>
    </source>
</evidence>
<dbReference type="Gene3D" id="3.40.50.12370">
    <property type="match status" value="1"/>
</dbReference>
<dbReference type="PANTHER" id="PTHR46268">
    <property type="entry name" value="STRESS RESPONSE PROTEIN NHAX"/>
    <property type="match status" value="1"/>
</dbReference>
<dbReference type="EMBL" id="RWHX01000002">
    <property type="protein sequence ID" value="RSK86301.1"/>
    <property type="molecule type" value="Genomic_DNA"/>
</dbReference>
<evidence type="ECO:0000313" key="5">
    <source>
        <dbReference type="Proteomes" id="UP000270216"/>
    </source>
</evidence>
<evidence type="ECO:0000313" key="4">
    <source>
        <dbReference type="EMBL" id="VVG73619.1"/>
    </source>
</evidence>
<name>A0A0B5FIP0_9BURK</name>
<dbReference type="STRING" id="93218.XM39_20330"/>
<dbReference type="Pfam" id="PF00582">
    <property type="entry name" value="Usp"/>
    <property type="match status" value="1"/>
</dbReference>
<reference evidence="4 6" key="2">
    <citation type="submission" date="2019-08" db="EMBL/GenBank/DDBJ databases">
        <authorList>
            <person name="Peeters C."/>
        </authorList>
    </citation>
    <scope>NUCLEOTIDE SEQUENCE [LARGE SCALE GENOMIC DNA]</scope>
    <source>
        <strain evidence="4 6">LMG 18089</strain>
    </source>
</reference>
<proteinExistence type="inferred from homology"/>
<feature type="domain" description="UspA" evidence="2">
    <location>
        <begin position="154"/>
        <end position="278"/>
    </location>
</feature>
<dbReference type="SUPFAM" id="SSF52402">
    <property type="entry name" value="Adenine nucleotide alpha hydrolases-like"/>
    <property type="match status" value="2"/>
</dbReference>
<dbReference type="PRINTS" id="PR01438">
    <property type="entry name" value="UNVRSLSTRESS"/>
</dbReference>